<name>A0ABM9WRR9_VIBAE</name>
<evidence type="ECO:0000259" key="6">
    <source>
        <dbReference type="SMART" id="SM00062"/>
    </source>
</evidence>
<accession>A0ABM9WRR9</accession>
<dbReference type="SUPFAM" id="SSF53850">
    <property type="entry name" value="Periplasmic binding protein-like II"/>
    <property type="match status" value="1"/>
</dbReference>
<reference evidence="8" key="1">
    <citation type="submission" date="2006-10" db="EMBL/GenBank/DDBJ databases">
        <authorList>
            <person name="Heidelberg J."/>
            <person name="Sebastian Y."/>
        </authorList>
    </citation>
    <scope>NUCLEOTIDE SEQUENCE [LARGE SCALE GENOMIC DNA]</scope>
    <source>
        <strain evidence="8">EX25</strain>
    </source>
</reference>
<feature type="chain" id="PRO_5045353475" evidence="5">
    <location>
        <begin position="23"/>
        <end position="504"/>
    </location>
</feature>
<evidence type="ECO:0000256" key="1">
    <source>
        <dbReference type="ARBA" id="ARBA00004339"/>
    </source>
</evidence>
<dbReference type="CDD" id="cd01009">
    <property type="entry name" value="PBP2_YfhD_N"/>
    <property type="match status" value="1"/>
</dbReference>
<evidence type="ECO:0000256" key="3">
    <source>
        <dbReference type="ARBA" id="ARBA00022729"/>
    </source>
</evidence>
<dbReference type="Gene3D" id="1.10.530.10">
    <property type="match status" value="1"/>
</dbReference>
<dbReference type="CDD" id="cd13403">
    <property type="entry name" value="MLTF-like"/>
    <property type="match status" value="1"/>
</dbReference>
<dbReference type="InterPro" id="IPR001638">
    <property type="entry name" value="Solute-binding_3/MltF_N"/>
</dbReference>
<dbReference type="InterPro" id="IPR008258">
    <property type="entry name" value="Transglycosylase_SLT_dom_1"/>
</dbReference>
<comment type="similarity">
    <text evidence="2">Belongs to the bacterial solute-binding protein 3 family.</text>
</comment>
<keyword evidence="4" id="KW-0998">Cell outer membrane</keyword>
<dbReference type="Gene3D" id="3.40.190.10">
    <property type="entry name" value="Periplasmic binding protein-like II"/>
    <property type="match status" value="2"/>
</dbReference>
<dbReference type="Proteomes" id="UP000242664">
    <property type="component" value="Unassembled WGS sequence"/>
</dbReference>
<evidence type="ECO:0000256" key="5">
    <source>
        <dbReference type="SAM" id="SignalP"/>
    </source>
</evidence>
<dbReference type="EMBL" id="DS267849">
    <property type="protein sequence ID" value="EDN56102.1"/>
    <property type="molecule type" value="Genomic_DNA"/>
</dbReference>
<dbReference type="Pfam" id="PF00497">
    <property type="entry name" value="SBP_bac_3"/>
    <property type="match status" value="1"/>
</dbReference>
<dbReference type="SUPFAM" id="SSF53955">
    <property type="entry name" value="Lysozyme-like"/>
    <property type="match status" value="1"/>
</dbReference>
<evidence type="ECO:0000256" key="4">
    <source>
        <dbReference type="ARBA" id="ARBA00023237"/>
    </source>
</evidence>
<evidence type="ECO:0000313" key="7">
    <source>
        <dbReference type="EMBL" id="EDN56102.1"/>
    </source>
</evidence>
<keyword evidence="3 5" id="KW-0732">Signal</keyword>
<dbReference type="PANTHER" id="PTHR35936">
    <property type="entry name" value="MEMBRANE-BOUND LYTIC MUREIN TRANSGLYCOSYLASE F"/>
    <property type="match status" value="1"/>
</dbReference>
<dbReference type="SMART" id="SM00062">
    <property type="entry name" value="PBPb"/>
    <property type="match status" value="1"/>
</dbReference>
<gene>
    <name evidence="7" type="ORF">VEx25_0357</name>
</gene>
<evidence type="ECO:0000256" key="2">
    <source>
        <dbReference type="ARBA" id="ARBA00010333"/>
    </source>
</evidence>
<protein>
    <submittedName>
        <fullName evidence="7">Bacterial extracellular solute-binding proteins, family 3</fullName>
    </submittedName>
</protein>
<sequence length="504" mass="56319">MNVTIPKLCAVMLLLLSASVCALQISPLKQPPYTGDLDVIKEKNVLRVLVSADLGFYYIEGGTPKGIGAELLAHFEKDLRKLKPKLNVQIIPLARDQLLPALENGSGDLVVANLTITNSRKQKVDFSSPILTGIDEWIVTNKNTPAMTNIEQLSGKEVWVRASSSYFESIQALNKKLNKKGLPPVVVHFIEETLQDYELVGMLNNGYVKAIVLDSHKAKLWLKVMDDIRAHPEIPIRENGKIAWAMRENSPSLKAVVNKFIQKSRSGTLLGNVIYGKYIDNTGWLNKALNPNKIAQLEKLATLFSRYGEKYDIDYLLIAAVAYKESGFNNDLVGSRGAVGIMQVLPSTARDPNINIKNVRQLENNIHAGVKYLAFLRKQYFSDPAITAENKLYFTLAAYNAGPGNVERIRKRAAQQGYDPNVWFNNVEVVMRKSLSSTVGYVTSINRYYVIYKQLESLDQVKSLERVSLAPKDPVFMIPLRKVSQTPDTKKPLVQISGFVNKLV</sequence>
<organism evidence="7 8">
    <name type="scientific">Vibrio antiquarius (strain Ex25)</name>
    <dbReference type="NCBI Taxonomy" id="150340"/>
    <lineage>
        <taxon>Bacteria</taxon>
        <taxon>Pseudomonadati</taxon>
        <taxon>Pseudomonadota</taxon>
        <taxon>Gammaproteobacteria</taxon>
        <taxon>Vibrionales</taxon>
        <taxon>Vibrionaceae</taxon>
        <taxon>Vibrio</taxon>
        <taxon>Vibrio diabolicus subgroup</taxon>
    </lineage>
</organism>
<dbReference type="InterPro" id="IPR023346">
    <property type="entry name" value="Lysozyme-like_dom_sf"/>
</dbReference>
<keyword evidence="4" id="KW-0472">Membrane</keyword>
<proteinExistence type="inferred from homology"/>
<feature type="signal peptide" evidence="5">
    <location>
        <begin position="1"/>
        <end position="22"/>
    </location>
</feature>
<evidence type="ECO:0000313" key="8">
    <source>
        <dbReference type="Proteomes" id="UP000242664"/>
    </source>
</evidence>
<keyword evidence="8" id="KW-1185">Reference proteome</keyword>
<feature type="domain" description="Solute-binding protein family 3/N-terminal" evidence="6">
    <location>
        <begin position="45"/>
        <end position="282"/>
    </location>
</feature>
<comment type="subcellular location">
    <subcellularLocation>
        <location evidence="1">Cell outer membrane</location>
        <topology evidence="1">Peripheral membrane protein</topology>
    </subcellularLocation>
</comment>
<dbReference type="Pfam" id="PF01464">
    <property type="entry name" value="SLT"/>
    <property type="match status" value="1"/>
</dbReference>